<comment type="subcellular location">
    <subcellularLocation>
        <location evidence="2">Secreted</location>
    </subcellularLocation>
</comment>
<keyword evidence="4" id="KW-1015">Disulfide bond</keyword>
<dbReference type="InterPro" id="IPR049892">
    <property type="entry name" value="AA9"/>
</dbReference>
<keyword evidence="7" id="KW-1185">Reference proteome</keyword>
<proteinExistence type="predicted"/>
<dbReference type="PANTHER" id="PTHR33353:SF34">
    <property type="entry name" value="ENDO-BETA-1,4-GLUCANASE D"/>
    <property type="match status" value="1"/>
</dbReference>
<dbReference type="Proteomes" id="UP000799424">
    <property type="component" value="Unassembled WGS sequence"/>
</dbReference>
<dbReference type="EMBL" id="MU006239">
    <property type="protein sequence ID" value="KAF2820769.1"/>
    <property type="molecule type" value="Genomic_DNA"/>
</dbReference>
<gene>
    <name evidence="6" type="ORF">CC86DRAFT_304051</name>
</gene>
<evidence type="ECO:0000256" key="3">
    <source>
        <dbReference type="ARBA" id="ARBA00022525"/>
    </source>
</evidence>
<name>A0A6A6ZJB0_9PLEO</name>
<evidence type="ECO:0000313" key="7">
    <source>
        <dbReference type="Proteomes" id="UP000799424"/>
    </source>
</evidence>
<accession>A0A6A6ZJB0</accession>
<comment type="cofactor">
    <cofactor evidence="1">
        <name>Cu(2+)</name>
        <dbReference type="ChEBI" id="CHEBI:29036"/>
    </cofactor>
</comment>
<sequence>MSLLCAFISTIAGHTFVEKFEAGGKTYKGFRQASKRDPGNQSPAWWTNQGWGLQPIYGDKLSHPDIIAHRDASPSPYTAEVIAGSKVIFHWYHEGTCGSGSGESGWDCSHHGFTATYLAICKNSDCSKVDKTQLQFFKIHQAALIDYRAGRYSRGSLREQVGYWRTDAIFYNQGNTQCVVIPRDIPNGNYVLWTEVTSVHNNGEIANRQFWPQAFNVKIIGSLVMNGTSVPDGKKGTELYSAGDALLQWNMSAWHLSSHGTLWTASPRDS</sequence>
<organism evidence="6 7">
    <name type="scientific">Ophiobolus disseminans</name>
    <dbReference type="NCBI Taxonomy" id="1469910"/>
    <lineage>
        <taxon>Eukaryota</taxon>
        <taxon>Fungi</taxon>
        <taxon>Dikarya</taxon>
        <taxon>Ascomycota</taxon>
        <taxon>Pezizomycotina</taxon>
        <taxon>Dothideomycetes</taxon>
        <taxon>Pleosporomycetidae</taxon>
        <taxon>Pleosporales</taxon>
        <taxon>Pleosporineae</taxon>
        <taxon>Phaeosphaeriaceae</taxon>
        <taxon>Ophiobolus</taxon>
    </lineage>
</organism>
<dbReference type="OrthoDB" id="4849160at2759"/>
<dbReference type="GO" id="GO:0005576">
    <property type="term" value="C:extracellular region"/>
    <property type="evidence" value="ECO:0007669"/>
    <property type="project" value="UniProtKB-SubCell"/>
</dbReference>
<evidence type="ECO:0000313" key="6">
    <source>
        <dbReference type="EMBL" id="KAF2820769.1"/>
    </source>
</evidence>
<evidence type="ECO:0000256" key="1">
    <source>
        <dbReference type="ARBA" id="ARBA00001973"/>
    </source>
</evidence>
<keyword evidence="3" id="KW-0964">Secreted</keyword>
<dbReference type="Pfam" id="PF03443">
    <property type="entry name" value="AA9"/>
    <property type="match status" value="1"/>
</dbReference>
<dbReference type="Gene3D" id="2.70.50.70">
    <property type="match status" value="1"/>
</dbReference>
<protein>
    <submittedName>
        <fullName evidence="6">Endoglucanase IV</fullName>
    </submittedName>
</protein>
<reference evidence="6" key="1">
    <citation type="journal article" date="2020" name="Stud. Mycol.">
        <title>101 Dothideomycetes genomes: a test case for predicting lifestyles and emergence of pathogens.</title>
        <authorList>
            <person name="Haridas S."/>
            <person name="Albert R."/>
            <person name="Binder M."/>
            <person name="Bloem J."/>
            <person name="Labutti K."/>
            <person name="Salamov A."/>
            <person name="Andreopoulos B."/>
            <person name="Baker S."/>
            <person name="Barry K."/>
            <person name="Bills G."/>
            <person name="Bluhm B."/>
            <person name="Cannon C."/>
            <person name="Castanera R."/>
            <person name="Culley D."/>
            <person name="Daum C."/>
            <person name="Ezra D."/>
            <person name="Gonzalez J."/>
            <person name="Henrissat B."/>
            <person name="Kuo A."/>
            <person name="Liang C."/>
            <person name="Lipzen A."/>
            <person name="Lutzoni F."/>
            <person name="Magnuson J."/>
            <person name="Mondo S."/>
            <person name="Nolan M."/>
            <person name="Ohm R."/>
            <person name="Pangilinan J."/>
            <person name="Park H.-J."/>
            <person name="Ramirez L."/>
            <person name="Alfaro M."/>
            <person name="Sun H."/>
            <person name="Tritt A."/>
            <person name="Yoshinaga Y."/>
            <person name="Zwiers L.-H."/>
            <person name="Turgeon B."/>
            <person name="Goodwin S."/>
            <person name="Spatafora J."/>
            <person name="Crous P."/>
            <person name="Grigoriev I."/>
        </authorList>
    </citation>
    <scope>NUCLEOTIDE SEQUENCE</scope>
    <source>
        <strain evidence="6">CBS 113818</strain>
    </source>
</reference>
<dbReference type="PANTHER" id="PTHR33353">
    <property type="entry name" value="PUTATIVE (AFU_ORTHOLOGUE AFUA_1G12560)-RELATED"/>
    <property type="match status" value="1"/>
</dbReference>
<dbReference type="InterPro" id="IPR005103">
    <property type="entry name" value="AA9_LPMO"/>
</dbReference>
<evidence type="ECO:0000256" key="4">
    <source>
        <dbReference type="ARBA" id="ARBA00023157"/>
    </source>
</evidence>
<feature type="domain" description="Auxiliary Activity family 9 catalytic" evidence="5">
    <location>
        <begin position="14"/>
        <end position="253"/>
    </location>
</feature>
<dbReference type="AlphaFoldDB" id="A0A6A6ZJB0"/>
<evidence type="ECO:0000256" key="2">
    <source>
        <dbReference type="ARBA" id="ARBA00004613"/>
    </source>
</evidence>
<evidence type="ECO:0000259" key="5">
    <source>
        <dbReference type="Pfam" id="PF03443"/>
    </source>
</evidence>